<sequence>MSTKKDPTKTSKKVPKIPPPVVPPHCHPLLKYQLWQARVLEQIGCIKKCYMEKCFKATLCSQCKIPQVSNTSRLSENVIVFYEPTIDCTLRLGGIFPSEDNWNKWVL</sequence>
<accession>A0A2G9RC14</accession>
<dbReference type="EMBL" id="KV955201">
    <property type="protein sequence ID" value="PIO24753.1"/>
    <property type="molecule type" value="Genomic_DNA"/>
</dbReference>
<gene>
    <name evidence="1" type="ORF">AB205_0172670</name>
</gene>
<dbReference type="AlphaFoldDB" id="A0A2G9RC14"/>
<dbReference type="Proteomes" id="UP000228934">
    <property type="component" value="Unassembled WGS sequence"/>
</dbReference>
<proteinExistence type="predicted"/>
<protein>
    <submittedName>
        <fullName evidence="1">Uncharacterized protein</fullName>
    </submittedName>
</protein>
<keyword evidence="2" id="KW-1185">Reference proteome</keyword>
<reference evidence="2" key="1">
    <citation type="journal article" date="2017" name="Nat. Commun.">
        <title>The North American bullfrog draft genome provides insight into hormonal regulation of long noncoding RNA.</title>
        <authorList>
            <person name="Hammond S.A."/>
            <person name="Warren R.L."/>
            <person name="Vandervalk B.P."/>
            <person name="Kucuk E."/>
            <person name="Khan H."/>
            <person name="Gibb E.A."/>
            <person name="Pandoh P."/>
            <person name="Kirk H."/>
            <person name="Zhao Y."/>
            <person name="Jones M."/>
            <person name="Mungall A.J."/>
            <person name="Coope R."/>
            <person name="Pleasance S."/>
            <person name="Moore R.A."/>
            <person name="Holt R.A."/>
            <person name="Round J.M."/>
            <person name="Ohora S."/>
            <person name="Walle B.V."/>
            <person name="Veldhoen N."/>
            <person name="Helbing C.C."/>
            <person name="Birol I."/>
        </authorList>
    </citation>
    <scope>NUCLEOTIDE SEQUENCE [LARGE SCALE GENOMIC DNA]</scope>
</reference>
<dbReference type="OrthoDB" id="8964023at2759"/>
<evidence type="ECO:0000313" key="1">
    <source>
        <dbReference type="EMBL" id="PIO24753.1"/>
    </source>
</evidence>
<organism evidence="1 2">
    <name type="scientific">Aquarana catesbeiana</name>
    <name type="common">American bullfrog</name>
    <name type="synonym">Rana catesbeiana</name>
    <dbReference type="NCBI Taxonomy" id="8400"/>
    <lineage>
        <taxon>Eukaryota</taxon>
        <taxon>Metazoa</taxon>
        <taxon>Chordata</taxon>
        <taxon>Craniata</taxon>
        <taxon>Vertebrata</taxon>
        <taxon>Euteleostomi</taxon>
        <taxon>Amphibia</taxon>
        <taxon>Batrachia</taxon>
        <taxon>Anura</taxon>
        <taxon>Neobatrachia</taxon>
        <taxon>Ranoidea</taxon>
        <taxon>Ranidae</taxon>
        <taxon>Aquarana</taxon>
    </lineage>
</organism>
<evidence type="ECO:0000313" key="2">
    <source>
        <dbReference type="Proteomes" id="UP000228934"/>
    </source>
</evidence>
<name>A0A2G9RC14_AQUCT</name>